<comment type="caution">
    <text evidence="3">The sequence shown here is derived from an EMBL/GenBank/DDBJ whole genome shotgun (WGS) entry which is preliminary data.</text>
</comment>
<evidence type="ECO:0000313" key="4">
    <source>
        <dbReference type="EMBL" id="CAF3882110.1"/>
    </source>
</evidence>
<dbReference type="EMBL" id="CAJNOK010010350">
    <property type="protein sequence ID" value="CAF1113367.1"/>
    <property type="molecule type" value="Genomic_DNA"/>
</dbReference>
<dbReference type="EMBL" id="CAJOBC010082505">
    <property type="protein sequence ID" value="CAF4287320.1"/>
    <property type="molecule type" value="Genomic_DNA"/>
</dbReference>
<dbReference type="Proteomes" id="UP000681722">
    <property type="component" value="Unassembled WGS sequence"/>
</dbReference>
<dbReference type="Proteomes" id="UP000663829">
    <property type="component" value="Unassembled WGS sequence"/>
</dbReference>
<dbReference type="EMBL" id="CAJOBA010014081">
    <property type="protein sequence ID" value="CAF3882110.1"/>
    <property type="molecule type" value="Genomic_DNA"/>
</dbReference>
<evidence type="ECO:0000313" key="6">
    <source>
        <dbReference type="Proteomes" id="UP000663829"/>
    </source>
</evidence>
<evidence type="ECO:0000313" key="2">
    <source>
        <dbReference type="EMBL" id="CAF1113367.1"/>
    </source>
</evidence>
<name>A0A815KAE3_9BILA</name>
<evidence type="ECO:0000313" key="5">
    <source>
        <dbReference type="EMBL" id="CAF4287320.1"/>
    </source>
</evidence>
<feature type="region of interest" description="Disordered" evidence="1">
    <location>
        <begin position="58"/>
        <end position="101"/>
    </location>
</feature>
<feature type="compositionally biased region" description="Polar residues" evidence="1">
    <location>
        <begin position="82"/>
        <end position="101"/>
    </location>
</feature>
<proteinExistence type="predicted"/>
<accession>A0A815KAE3</accession>
<dbReference type="Proteomes" id="UP000677228">
    <property type="component" value="Unassembled WGS sequence"/>
</dbReference>
<reference evidence="3" key="1">
    <citation type="submission" date="2021-02" db="EMBL/GenBank/DDBJ databases">
        <authorList>
            <person name="Nowell W R."/>
        </authorList>
    </citation>
    <scope>NUCLEOTIDE SEQUENCE</scope>
</reference>
<evidence type="ECO:0000313" key="3">
    <source>
        <dbReference type="EMBL" id="CAF1393075.1"/>
    </source>
</evidence>
<feature type="compositionally biased region" description="Polar residues" evidence="1">
    <location>
        <begin position="58"/>
        <end position="69"/>
    </location>
</feature>
<evidence type="ECO:0000256" key="1">
    <source>
        <dbReference type="SAM" id="MobiDB-lite"/>
    </source>
</evidence>
<gene>
    <name evidence="3" type="ORF">GPM918_LOCUS32892</name>
    <name evidence="2" type="ORF">OVA965_LOCUS19849</name>
    <name evidence="5" type="ORF">SRO942_LOCUS33558</name>
    <name evidence="4" type="ORF">TMI583_LOCUS20038</name>
</gene>
<protein>
    <submittedName>
        <fullName evidence="3">Uncharacterized protein</fullName>
    </submittedName>
</protein>
<dbReference type="EMBL" id="CAJNOQ010017099">
    <property type="protein sequence ID" value="CAF1393075.1"/>
    <property type="molecule type" value="Genomic_DNA"/>
</dbReference>
<keyword evidence="6" id="KW-1185">Reference proteome</keyword>
<dbReference type="Proteomes" id="UP000682733">
    <property type="component" value="Unassembled WGS sequence"/>
</dbReference>
<organism evidence="3 6">
    <name type="scientific">Didymodactylos carnosus</name>
    <dbReference type="NCBI Taxonomy" id="1234261"/>
    <lineage>
        <taxon>Eukaryota</taxon>
        <taxon>Metazoa</taxon>
        <taxon>Spiralia</taxon>
        <taxon>Gnathifera</taxon>
        <taxon>Rotifera</taxon>
        <taxon>Eurotatoria</taxon>
        <taxon>Bdelloidea</taxon>
        <taxon>Philodinida</taxon>
        <taxon>Philodinidae</taxon>
        <taxon>Didymodactylos</taxon>
    </lineage>
</organism>
<dbReference type="AlphaFoldDB" id="A0A815KAE3"/>
<sequence>MAPASRTLESLYRILQTSQRPHSLPSSPHLSKISHLHIQENINPSITNITRYESLSNENLQQEQRSLTNDDNDPIELDRMDSPSSTNQQQSSATKSPLQKSTSITSVPVLTNILSPVHVPFSIFDPMSSINSATTTTLAYTSSISHFHEVHPQRLMSNKDIPLTNRRCPCSYCNTLSYSIDHQFIDTGCSKWINQQSPQSYSNQHSNFFQQDSKNLHQQYPQLIRYSQTATTSIVQSLAPQQYLIQPLSTYYQQQIPQTTYYITAIIIFHRQQQFLS</sequence>